<dbReference type="Pfam" id="PF00107">
    <property type="entry name" value="ADH_zinc_N"/>
    <property type="match status" value="1"/>
</dbReference>
<reference evidence="7" key="1">
    <citation type="submission" date="2020-07" db="EMBL/GenBank/DDBJ databases">
        <title>Huge and variable diversity of episymbiotic CPR bacteria and DPANN archaea in groundwater ecosystems.</title>
        <authorList>
            <person name="He C.Y."/>
            <person name="Keren R."/>
            <person name="Whittaker M."/>
            <person name="Farag I.F."/>
            <person name="Doudna J."/>
            <person name="Cate J.H.D."/>
            <person name="Banfield J.F."/>
        </authorList>
    </citation>
    <scope>NUCLEOTIDE SEQUENCE</scope>
    <source>
        <strain evidence="7">NC_groundwater_672_Ag_B-0.1um_62_36</strain>
    </source>
</reference>
<evidence type="ECO:0000313" key="7">
    <source>
        <dbReference type="EMBL" id="MBI2875632.1"/>
    </source>
</evidence>
<accession>A0A932CMY3</accession>
<keyword evidence="5" id="KW-0560">Oxidoreductase</keyword>
<dbReference type="CDD" id="cd08255">
    <property type="entry name" value="2-desacetyl-2-hydroxyethyl_bacteriochlorophyllide_like"/>
    <property type="match status" value="1"/>
</dbReference>
<keyword evidence="4" id="KW-0862">Zinc</keyword>
<evidence type="ECO:0000256" key="3">
    <source>
        <dbReference type="ARBA" id="ARBA00022723"/>
    </source>
</evidence>
<evidence type="ECO:0000259" key="6">
    <source>
        <dbReference type="Pfam" id="PF00107"/>
    </source>
</evidence>
<dbReference type="AlphaFoldDB" id="A0A932CMY3"/>
<dbReference type="Gene3D" id="3.40.50.720">
    <property type="entry name" value="NAD(P)-binding Rossmann-like Domain"/>
    <property type="match status" value="1"/>
</dbReference>
<evidence type="ECO:0000256" key="4">
    <source>
        <dbReference type="ARBA" id="ARBA00022833"/>
    </source>
</evidence>
<protein>
    <submittedName>
        <fullName evidence="7">Zinc-binding alcohol dehydrogenase</fullName>
    </submittedName>
</protein>
<dbReference type="SUPFAM" id="SSF50129">
    <property type="entry name" value="GroES-like"/>
    <property type="match status" value="1"/>
</dbReference>
<gene>
    <name evidence="7" type="ORF">HYY20_01980</name>
</gene>
<feature type="domain" description="Alcohol dehydrogenase-like C-terminal" evidence="6">
    <location>
        <begin position="159"/>
        <end position="277"/>
    </location>
</feature>
<comment type="caution">
    <text evidence="7">The sequence shown here is derived from an EMBL/GenBank/DDBJ whole genome shotgun (WGS) entry which is preliminary data.</text>
</comment>
<sequence length="339" mass="37218">MIRQALYFTAPRRIEVCQEELSRPAAGQVLVETLVSAISAGSELLVYRDQAPPEMAVDLSIAALSGSFRFPLKYGYSAVGRVNCLGAGVEDSWLGRLVFSFQPHQSHFVAQTSELIPLPAGIAPEDAVFLANLETAVGLVMDGGPQLGEAVMVLGQGIVGLLTTALLSRFPLGRLFTLDHDPRRREFSRRVGAEESLDPADGQIQARLAQLLAPQDGADLVYELSGNPAALDMAMAVCGFAGRIVVGSWYGQKRAPVDLGGKFHRGRIRLLSSQVSTLAPELTGRWNKARRLEVAWRWLREITPSRFITGRFPLERADEAYRTLDEEPFRELQVVITYL</sequence>
<dbReference type="EMBL" id="JACPRF010000058">
    <property type="protein sequence ID" value="MBI2875632.1"/>
    <property type="molecule type" value="Genomic_DNA"/>
</dbReference>
<keyword evidence="3" id="KW-0479">Metal-binding</keyword>
<evidence type="ECO:0000313" key="8">
    <source>
        <dbReference type="Proteomes" id="UP000769766"/>
    </source>
</evidence>
<evidence type="ECO:0000256" key="5">
    <source>
        <dbReference type="ARBA" id="ARBA00023002"/>
    </source>
</evidence>
<dbReference type="GO" id="GO:0016491">
    <property type="term" value="F:oxidoreductase activity"/>
    <property type="evidence" value="ECO:0007669"/>
    <property type="project" value="UniProtKB-KW"/>
</dbReference>
<dbReference type="InterPro" id="IPR036291">
    <property type="entry name" value="NAD(P)-bd_dom_sf"/>
</dbReference>
<dbReference type="PANTHER" id="PTHR43350">
    <property type="entry name" value="NAD-DEPENDENT ALCOHOL DEHYDROGENASE"/>
    <property type="match status" value="1"/>
</dbReference>
<evidence type="ECO:0000256" key="2">
    <source>
        <dbReference type="ARBA" id="ARBA00008072"/>
    </source>
</evidence>
<comment type="similarity">
    <text evidence="2">Belongs to the zinc-containing alcohol dehydrogenase family.</text>
</comment>
<organism evidence="7 8">
    <name type="scientific">Tectimicrobiota bacterium</name>
    <dbReference type="NCBI Taxonomy" id="2528274"/>
    <lineage>
        <taxon>Bacteria</taxon>
        <taxon>Pseudomonadati</taxon>
        <taxon>Nitrospinota/Tectimicrobiota group</taxon>
        <taxon>Candidatus Tectimicrobiota</taxon>
    </lineage>
</organism>
<dbReference type="InterPro" id="IPR011032">
    <property type="entry name" value="GroES-like_sf"/>
</dbReference>
<dbReference type="InterPro" id="IPR013149">
    <property type="entry name" value="ADH-like_C"/>
</dbReference>
<evidence type="ECO:0000256" key="1">
    <source>
        <dbReference type="ARBA" id="ARBA00001947"/>
    </source>
</evidence>
<proteinExistence type="inferred from homology"/>
<dbReference type="Gene3D" id="3.90.180.10">
    <property type="entry name" value="Medium-chain alcohol dehydrogenases, catalytic domain"/>
    <property type="match status" value="2"/>
</dbReference>
<comment type="cofactor">
    <cofactor evidence="1">
        <name>Zn(2+)</name>
        <dbReference type="ChEBI" id="CHEBI:29105"/>
    </cofactor>
</comment>
<name>A0A932CMY3_UNCTE</name>
<dbReference type="SUPFAM" id="SSF51735">
    <property type="entry name" value="NAD(P)-binding Rossmann-fold domains"/>
    <property type="match status" value="1"/>
</dbReference>
<dbReference type="GO" id="GO:0046872">
    <property type="term" value="F:metal ion binding"/>
    <property type="evidence" value="ECO:0007669"/>
    <property type="project" value="UniProtKB-KW"/>
</dbReference>
<dbReference type="PANTHER" id="PTHR43350:SF19">
    <property type="entry name" value="D-GULOSIDE 3-DEHYDROGENASE"/>
    <property type="match status" value="1"/>
</dbReference>
<dbReference type="Proteomes" id="UP000769766">
    <property type="component" value="Unassembled WGS sequence"/>
</dbReference>